<dbReference type="InterPro" id="IPR011698">
    <property type="entry name" value="GATase_3"/>
</dbReference>
<sequence>MTDAHVEELISRIQFTPRTTTGPRRARSLMIQGTSSDVGKSMVVAGLCRAFTRRGLVVRPFKAQNMSNNAAVASDSDLPPAADGEQVRGEIGRAQALQARACRVAPSIHMNPVLLKPQSEVGAQVVLRGRALGNCPARIYHHMRQRLIPAVVDSFERLAAEADLVLVEGAGSGAEVYLRASDITNMRFAEAADLPVVFLSDIDRGGTMAALVGSYVLLNEGDRARVVGYLINKFRGDFSLFEPGCRTITEQTGWPFLGVLRWFPGADRLPAEDSLALERAAAASRGRLKIAVPRLQRVANFDDLDPLVAEPDVDLQWIQPGSPIPADVDVVVLPGSKATRTELDLIRREGWDIDIQAHVRRGGRVVGLCAGFQMLGRVVRDPQGIEGPAGETAGLGLLDIETEISGDKRLVEIDALDRISGCRVVGYEMHMGRTTGAGLSRPWLRLEEGGTERAEGAVSADGRVSGGYLHGIFGGDAFRSAWLAQIGAASSGLDFERRVEETLDALADHCESNLDLDALLALAR</sequence>
<feature type="domain" description="CobQ/CobB/MinD/ParA nucleotide binding" evidence="8">
    <location>
        <begin position="29"/>
        <end position="273"/>
    </location>
</feature>
<evidence type="ECO:0000259" key="8">
    <source>
        <dbReference type="Pfam" id="PF01656"/>
    </source>
</evidence>
<dbReference type="InterPro" id="IPR027417">
    <property type="entry name" value="P-loop_NTPase"/>
</dbReference>
<dbReference type="HAMAP" id="MF_00028">
    <property type="entry name" value="CobQ"/>
    <property type="match status" value="1"/>
</dbReference>
<evidence type="ECO:0000256" key="2">
    <source>
        <dbReference type="ARBA" id="ARBA00006205"/>
    </source>
</evidence>
<dbReference type="GO" id="GO:0015420">
    <property type="term" value="F:ABC-type vitamin B12 transporter activity"/>
    <property type="evidence" value="ECO:0007669"/>
    <property type="project" value="UniProtKB-UniRule"/>
</dbReference>
<dbReference type="InterPro" id="IPR047045">
    <property type="entry name" value="CobQ_N"/>
</dbReference>
<evidence type="ECO:0000256" key="7">
    <source>
        <dbReference type="HAMAP-Rule" id="MF_00028"/>
    </source>
</evidence>
<dbReference type="GO" id="GO:0003824">
    <property type="term" value="F:catalytic activity"/>
    <property type="evidence" value="ECO:0007669"/>
    <property type="project" value="InterPro"/>
</dbReference>
<dbReference type="NCBIfam" id="NF001989">
    <property type="entry name" value="PRK00784.1"/>
    <property type="match status" value="1"/>
</dbReference>
<dbReference type="CDD" id="cd05389">
    <property type="entry name" value="CobQ_N"/>
    <property type="match status" value="1"/>
</dbReference>
<evidence type="ECO:0000256" key="6">
    <source>
        <dbReference type="ARBA" id="ARBA00025166"/>
    </source>
</evidence>
<evidence type="ECO:0000256" key="1">
    <source>
        <dbReference type="ARBA" id="ARBA00004953"/>
    </source>
</evidence>
<dbReference type="PANTHER" id="PTHR21343:SF1">
    <property type="entry name" value="COBYRIC ACID SYNTHASE"/>
    <property type="match status" value="1"/>
</dbReference>
<dbReference type="EMBL" id="QKQS01000008">
    <property type="protein sequence ID" value="PZA12999.1"/>
    <property type="molecule type" value="Genomic_DNA"/>
</dbReference>
<evidence type="ECO:0000256" key="5">
    <source>
        <dbReference type="ARBA" id="ARBA00022962"/>
    </source>
</evidence>
<feature type="active site" evidence="7">
    <location>
        <position position="470"/>
    </location>
</feature>
<dbReference type="PROSITE" id="PS51274">
    <property type="entry name" value="GATASE_COBBQ"/>
    <property type="match status" value="1"/>
</dbReference>
<dbReference type="NCBIfam" id="TIGR00313">
    <property type="entry name" value="cobQ"/>
    <property type="match status" value="1"/>
</dbReference>
<proteinExistence type="inferred from homology"/>
<dbReference type="InterPro" id="IPR029062">
    <property type="entry name" value="Class_I_gatase-like"/>
</dbReference>
<comment type="pathway">
    <text evidence="1 7">Cofactor biosynthesis; adenosylcobalamin biosynthesis.</text>
</comment>
<accession>A0A323UKP5</accession>
<name>A0A323UKP5_RHOPL</name>
<comment type="similarity">
    <text evidence="2 7">Belongs to the CobB/CobQ family. CobQ subfamily.</text>
</comment>
<dbReference type="GO" id="GO:0009236">
    <property type="term" value="P:cobalamin biosynthetic process"/>
    <property type="evidence" value="ECO:0007669"/>
    <property type="project" value="UniProtKB-UniRule"/>
</dbReference>
<dbReference type="Gene3D" id="3.40.50.300">
    <property type="entry name" value="P-loop containing nucleotide triphosphate hydrolases"/>
    <property type="match status" value="1"/>
</dbReference>
<reference evidence="10 11" key="1">
    <citation type="submission" date="2018-06" db="EMBL/GenBank/DDBJ databases">
        <title>Draft Whole-Genome Sequence of the purple photosynthetic bacterium Rhodospeudomonas palustris XCP.</title>
        <authorList>
            <person name="Rayyan A."/>
            <person name="Meyer T.E."/>
            <person name="Kyndt J.A."/>
        </authorList>
    </citation>
    <scope>NUCLEOTIDE SEQUENCE [LARGE SCALE GENOMIC DNA]</scope>
    <source>
        <strain evidence="10 11">XCP</strain>
    </source>
</reference>
<dbReference type="Proteomes" id="UP000248134">
    <property type="component" value="Unassembled WGS sequence"/>
</dbReference>
<evidence type="ECO:0000256" key="3">
    <source>
        <dbReference type="ARBA" id="ARBA00019833"/>
    </source>
</evidence>
<gene>
    <name evidence="7" type="primary">cobQ</name>
    <name evidence="10" type="ORF">DNX69_05880</name>
</gene>
<evidence type="ECO:0000256" key="4">
    <source>
        <dbReference type="ARBA" id="ARBA00022573"/>
    </source>
</evidence>
<feature type="active site" description="Nucleophile" evidence="7">
    <location>
        <position position="369"/>
    </location>
</feature>
<dbReference type="Pfam" id="PF07685">
    <property type="entry name" value="GATase_3"/>
    <property type="match status" value="1"/>
</dbReference>
<evidence type="ECO:0000313" key="10">
    <source>
        <dbReference type="EMBL" id="PZA12999.1"/>
    </source>
</evidence>
<dbReference type="InterPro" id="IPR004459">
    <property type="entry name" value="CobQ_synth"/>
</dbReference>
<dbReference type="InterPro" id="IPR033949">
    <property type="entry name" value="CobQ_GATase1"/>
</dbReference>
<dbReference type="OrthoDB" id="9808302at2"/>
<dbReference type="UniPathway" id="UPA00148"/>
<dbReference type="AlphaFoldDB" id="A0A323UKP5"/>
<feature type="domain" description="CobB/CobQ-like glutamine amidotransferase" evidence="9">
    <location>
        <begin position="289"/>
        <end position="477"/>
    </location>
</feature>
<protein>
    <recommendedName>
        <fullName evidence="3 7">Cobyric acid synthase</fullName>
    </recommendedName>
</protein>
<dbReference type="SUPFAM" id="SSF52540">
    <property type="entry name" value="P-loop containing nucleoside triphosphate hydrolases"/>
    <property type="match status" value="1"/>
</dbReference>
<dbReference type="InterPro" id="IPR002586">
    <property type="entry name" value="CobQ/CobB/MinD/ParA_Nub-bd_dom"/>
</dbReference>
<evidence type="ECO:0000259" key="9">
    <source>
        <dbReference type="Pfam" id="PF07685"/>
    </source>
</evidence>
<comment type="function">
    <text evidence="6 7">Catalyzes amidations at positions B, D, E, and G on adenosylcobyrinic A,C-diamide. NH(2) groups are provided by glutamine, and one molecule of ATP is hydrogenolyzed for each amidation.</text>
</comment>
<dbReference type="CDD" id="cd01750">
    <property type="entry name" value="GATase1_CobQ"/>
    <property type="match status" value="1"/>
</dbReference>
<dbReference type="Gene3D" id="3.40.50.880">
    <property type="match status" value="1"/>
</dbReference>
<comment type="caution">
    <text evidence="10">The sequence shown here is derived from an EMBL/GenBank/DDBJ whole genome shotgun (WGS) entry which is preliminary data.</text>
</comment>
<dbReference type="PANTHER" id="PTHR21343">
    <property type="entry name" value="DETHIOBIOTIN SYNTHETASE"/>
    <property type="match status" value="1"/>
</dbReference>
<dbReference type="RefSeq" id="WP_110785080.1">
    <property type="nucleotide sequence ID" value="NZ_QKQS01000008.1"/>
</dbReference>
<organism evidence="10 11">
    <name type="scientific">Rhodopseudomonas palustris</name>
    <dbReference type="NCBI Taxonomy" id="1076"/>
    <lineage>
        <taxon>Bacteria</taxon>
        <taxon>Pseudomonadati</taxon>
        <taxon>Pseudomonadota</taxon>
        <taxon>Alphaproteobacteria</taxon>
        <taxon>Hyphomicrobiales</taxon>
        <taxon>Nitrobacteraceae</taxon>
        <taxon>Rhodopseudomonas</taxon>
    </lineage>
</organism>
<dbReference type="SUPFAM" id="SSF52317">
    <property type="entry name" value="Class I glutamine amidotransferase-like"/>
    <property type="match status" value="1"/>
</dbReference>
<evidence type="ECO:0000313" key="11">
    <source>
        <dbReference type="Proteomes" id="UP000248134"/>
    </source>
</evidence>
<keyword evidence="4 7" id="KW-0169">Cobalamin biosynthesis</keyword>
<dbReference type="Pfam" id="PF01656">
    <property type="entry name" value="CbiA"/>
    <property type="match status" value="1"/>
</dbReference>
<keyword evidence="5 7" id="KW-0315">Glutamine amidotransferase</keyword>